<evidence type="ECO:0000313" key="4">
    <source>
        <dbReference type="Proteomes" id="UP001161247"/>
    </source>
</evidence>
<dbReference type="Pfam" id="PF03080">
    <property type="entry name" value="Neprosin"/>
    <property type="match status" value="1"/>
</dbReference>
<dbReference type="InterPro" id="IPR053168">
    <property type="entry name" value="Glutamic_endopeptidase"/>
</dbReference>
<sequence length="194" mass="21867">MEFKEFTCSCCMLLLIGMTLCSGSRLSHFDQSTLVKSIKSKDGDVIDCVDISNQPAFDHHPLFSDLNAQGEEYYRGMAFLDIWAPNVRPNDDSKSAIWVIGGWRTSDFNVIIAGWMVSSLLYYSNRTKIFTYWVDLQCPGFVQISNEFALGAPFVVVSKVDEGLPTKFPLVISKFDKLGKFTSQQLDIQLGFVF</sequence>
<organism evidence="3 4">
    <name type="scientific">Oldenlandia corymbosa var. corymbosa</name>
    <dbReference type="NCBI Taxonomy" id="529605"/>
    <lineage>
        <taxon>Eukaryota</taxon>
        <taxon>Viridiplantae</taxon>
        <taxon>Streptophyta</taxon>
        <taxon>Embryophyta</taxon>
        <taxon>Tracheophyta</taxon>
        <taxon>Spermatophyta</taxon>
        <taxon>Magnoliopsida</taxon>
        <taxon>eudicotyledons</taxon>
        <taxon>Gunneridae</taxon>
        <taxon>Pentapetalae</taxon>
        <taxon>asterids</taxon>
        <taxon>lamiids</taxon>
        <taxon>Gentianales</taxon>
        <taxon>Rubiaceae</taxon>
        <taxon>Rubioideae</taxon>
        <taxon>Spermacoceae</taxon>
        <taxon>Hedyotis-Oldenlandia complex</taxon>
        <taxon>Oldenlandia</taxon>
    </lineage>
</organism>
<accession>A0AAV1D6P6</accession>
<proteinExistence type="predicted"/>
<gene>
    <name evidence="3" type="ORF">OLC1_LOCUS12496</name>
</gene>
<feature type="signal peptide" evidence="1">
    <location>
        <begin position="1"/>
        <end position="23"/>
    </location>
</feature>
<name>A0AAV1D6P6_OLDCO</name>
<evidence type="ECO:0000259" key="2">
    <source>
        <dbReference type="PROSITE" id="PS52045"/>
    </source>
</evidence>
<dbReference type="Proteomes" id="UP001161247">
    <property type="component" value="Chromosome 4"/>
</dbReference>
<dbReference type="Pfam" id="PF14365">
    <property type="entry name" value="Neprosin_AP"/>
    <property type="match status" value="1"/>
</dbReference>
<keyword evidence="1" id="KW-0732">Signal</keyword>
<feature type="chain" id="PRO_5043729342" evidence="1">
    <location>
        <begin position="24"/>
        <end position="194"/>
    </location>
</feature>
<evidence type="ECO:0000313" key="3">
    <source>
        <dbReference type="EMBL" id="CAI9103293.1"/>
    </source>
</evidence>
<reference evidence="3" key="1">
    <citation type="submission" date="2023-03" db="EMBL/GenBank/DDBJ databases">
        <authorList>
            <person name="Julca I."/>
        </authorList>
    </citation>
    <scope>NUCLEOTIDE SEQUENCE</scope>
</reference>
<dbReference type="EMBL" id="OX459121">
    <property type="protein sequence ID" value="CAI9103293.1"/>
    <property type="molecule type" value="Genomic_DNA"/>
</dbReference>
<dbReference type="AlphaFoldDB" id="A0AAV1D6P6"/>
<dbReference type="PROSITE" id="PS52045">
    <property type="entry name" value="NEPROSIN_PEP_CD"/>
    <property type="match status" value="1"/>
</dbReference>
<dbReference type="InterPro" id="IPR025521">
    <property type="entry name" value="Neprosin_propep"/>
</dbReference>
<feature type="domain" description="Neprosin PEP catalytic" evidence="2">
    <location>
        <begin position="54"/>
        <end position="194"/>
    </location>
</feature>
<dbReference type="InterPro" id="IPR004314">
    <property type="entry name" value="Neprosin"/>
</dbReference>
<dbReference type="PANTHER" id="PTHR31589">
    <property type="entry name" value="PROTEIN, PUTATIVE (DUF239)-RELATED-RELATED"/>
    <property type="match status" value="1"/>
</dbReference>
<evidence type="ECO:0000256" key="1">
    <source>
        <dbReference type="SAM" id="SignalP"/>
    </source>
</evidence>
<protein>
    <submittedName>
        <fullName evidence="3">OLC1v1001749C1</fullName>
    </submittedName>
</protein>
<keyword evidence="4" id="KW-1185">Reference proteome</keyword>
<dbReference type="PANTHER" id="PTHR31589:SF221">
    <property type="entry name" value="LIGASE, PUTATIVE (DUF239)-RELATED"/>
    <property type="match status" value="1"/>
</dbReference>